<dbReference type="RefSeq" id="WP_130752801.1">
    <property type="nucleotide sequence ID" value="NZ_BBQY01000006.1"/>
</dbReference>
<evidence type="ECO:0008006" key="4">
    <source>
        <dbReference type="Google" id="ProtNLM"/>
    </source>
</evidence>
<accession>A0A401J2H0</accession>
<reference evidence="2 3" key="1">
    <citation type="submission" date="2014-12" db="EMBL/GenBank/DDBJ databases">
        <title>Whole genome sequencing of Sphingobium xenophagum OW59.</title>
        <authorList>
            <person name="Ohta Y."/>
            <person name="Nishi S."/>
            <person name="Hatada Y."/>
        </authorList>
    </citation>
    <scope>NUCLEOTIDE SEQUENCE [LARGE SCALE GENOMIC DNA]</scope>
    <source>
        <strain evidence="2 3">OW59</strain>
    </source>
</reference>
<evidence type="ECO:0000313" key="3">
    <source>
        <dbReference type="Proteomes" id="UP000290975"/>
    </source>
</evidence>
<evidence type="ECO:0000256" key="1">
    <source>
        <dbReference type="SAM" id="MobiDB-lite"/>
    </source>
</evidence>
<dbReference type="InterPro" id="IPR023393">
    <property type="entry name" value="START-like_dom_sf"/>
</dbReference>
<proteinExistence type="predicted"/>
<comment type="caution">
    <text evidence="2">The sequence shown here is derived from an EMBL/GenBank/DDBJ whole genome shotgun (WGS) entry which is preliminary data.</text>
</comment>
<name>A0A401J2H0_SPHXE</name>
<organism evidence="2 3">
    <name type="scientific">Sphingobium xenophagum</name>
    <dbReference type="NCBI Taxonomy" id="121428"/>
    <lineage>
        <taxon>Bacteria</taxon>
        <taxon>Pseudomonadati</taxon>
        <taxon>Pseudomonadota</taxon>
        <taxon>Alphaproteobacteria</taxon>
        <taxon>Sphingomonadales</taxon>
        <taxon>Sphingomonadaceae</taxon>
        <taxon>Sphingobium</taxon>
    </lineage>
</organism>
<dbReference type="Proteomes" id="UP000290975">
    <property type="component" value="Unassembled WGS sequence"/>
</dbReference>
<protein>
    <recommendedName>
        <fullName evidence="4">Polyketide cyclase / dehydrase and lipid transport</fullName>
    </recommendedName>
</protein>
<dbReference type="SUPFAM" id="SSF55961">
    <property type="entry name" value="Bet v1-like"/>
    <property type="match status" value="1"/>
</dbReference>
<dbReference type="EMBL" id="BBQY01000006">
    <property type="protein sequence ID" value="GBH30810.1"/>
    <property type="molecule type" value="Genomic_DNA"/>
</dbReference>
<keyword evidence="3" id="KW-1185">Reference proteome</keyword>
<dbReference type="Gene3D" id="3.30.530.20">
    <property type="match status" value="1"/>
</dbReference>
<feature type="region of interest" description="Disordered" evidence="1">
    <location>
        <begin position="140"/>
        <end position="161"/>
    </location>
</feature>
<sequence length="161" mass="17996">MFEVEHVTCLSTSPLRVWTAVSDLAGFVRWHPFIRLSGVASAGSAIGYTFNTTFLRKPLTAPATITRFRKPAEIGWKTGMRGLLMLEEAYQIDAISSGTEIRHTTHCWGLVSILAARKMKGRILDSMKESDRALERYLRPGSPAARPLSRGDRRVAKRKAH</sequence>
<dbReference type="AlphaFoldDB" id="A0A401J2H0"/>
<evidence type="ECO:0000313" key="2">
    <source>
        <dbReference type="EMBL" id="GBH30810.1"/>
    </source>
</evidence>
<gene>
    <name evidence="2" type="ORF">MBESOW_P2065</name>
</gene>